<comment type="caution">
    <text evidence="4">Lacks conserved residue(s) required for the propagation of feature annotation.</text>
</comment>
<comment type="pathway">
    <text evidence="4 6">Amino-acid degradation; L-kynurenine degradation; L-alanine and anthranilate from L-kynurenine: step 1/1.</text>
</comment>
<dbReference type="InterPro" id="IPR015422">
    <property type="entry name" value="PyrdxlP-dep_Trfase_small"/>
</dbReference>
<sequence>MTLDTSLQYAGTLDRNDSLSRFRSEFPLAASHIYLDGNSLGLMSVRAEKSLIAIMESWRQLGIDGWSAGPYPWFDLSERLGSMMAPLVGADPDEVIITGSTTVNLHQLMATFYHPEGTRTKILADSLTFPSDIYAIKSQLRIHGQDPDEDLIQVPSKDGFTLDEDRIIQAMTDDVALVILPSVLYVSGQLLDMAKLTQEAHRRQIAIGFDLAHSAGIMPHQLAAWGVDFAFWCTYKYLNGGPGSVGALYVSRRHFSKTPGLAGWFSSDKHTQFDMAHTLVPAPNAGAFQIGTPHLLSLAPLLGSLEMFLDADMDQIRDKSLRLTRYLMDLVDHRLKHYGFRIVNPDTDSRRGGHVALAHPEAVRICKALKARHVIPDYRPPQVIRLAPIPFYTTYQDVWNAVDQLLQIMEHHEYEHYPNQREVIA</sequence>
<dbReference type="Pfam" id="PF22580">
    <property type="entry name" value="KYNU_C"/>
    <property type="match status" value="1"/>
</dbReference>
<dbReference type="EC" id="3.7.1.3" evidence="4 5"/>
<organism evidence="7 8">
    <name type="scientific">Sulfobacillus benefaciens</name>
    <dbReference type="NCBI Taxonomy" id="453960"/>
    <lineage>
        <taxon>Bacteria</taxon>
        <taxon>Bacillati</taxon>
        <taxon>Bacillota</taxon>
        <taxon>Clostridia</taxon>
        <taxon>Eubacteriales</taxon>
        <taxon>Clostridiales Family XVII. Incertae Sedis</taxon>
        <taxon>Sulfobacillus</taxon>
    </lineage>
</organism>
<accession>A0A2T2XI74</accession>
<dbReference type="InterPro" id="IPR015424">
    <property type="entry name" value="PyrdxlP-dep_Trfase"/>
</dbReference>
<feature type="binding site" evidence="4">
    <location>
        <begin position="129"/>
        <end position="132"/>
    </location>
    <ligand>
        <name>pyridoxal 5'-phosphate</name>
        <dbReference type="ChEBI" id="CHEBI:597326"/>
    </ligand>
</feature>
<dbReference type="InterPro" id="IPR010111">
    <property type="entry name" value="Kynureninase"/>
</dbReference>
<evidence type="ECO:0000256" key="4">
    <source>
        <dbReference type="HAMAP-Rule" id="MF_01970"/>
    </source>
</evidence>
<dbReference type="GO" id="GO:0030429">
    <property type="term" value="F:kynureninase activity"/>
    <property type="evidence" value="ECO:0007669"/>
    <property type="project" value="UniProtKB-UniRule"/>
</dbReference>
<dbReference type="EMBL" id="PXYW01000011">
    <property type="protein sequence ID" value="PSR34162.1"/>
    <property type="molecule type" value="Genomic_DNA"/>
</dbReference>
<feature type="binding site" evidence="4">
    <location>
        <position position="235"/>
    </location>
    <ligand>
        <name>pyridoxal 5'-phosphate</name>
        <dbReference type="ChEBI" id="CHEBI:597326"/>
    </ligand>
</feature>
<comment type="pathway">
    <text evidence="4 6">Cofactor biosynthesis; NAD(+) biosynthesis; quinolinate from L-kynurenine: step 2/3.</text>
</comment>
<dbReference type="PANTHER" id="PTHR14084">
    <property type="entry name" value="KYNURENINASE"/>
    <property type="match status" value="1"/>
</dbReference>
<feature type="binding site" evidence="4">
    <location>
        <position position="210"/>
    </location>
    <ligand>
        <name>pyridoxal 5'-phosphate</name>
        <dbReference type="ChEBI" id="CHEBI:597326"/>
    </ligand>
</feature>
<name>A0A2T2XI74_9FIRM</name>
<dbReference type="GO" id="GO:0019441">
    <property type="term" value="P:L-tryptophan catabolic process to kynurenine"/>
    <property type="evidence" value="ECO:0007669"/>
    <property type="project" value="TreeGrafter"/>
</dbReference>
<keyword evidence="2 4" id="KW-0378">Hydrolase</keyword>
<dbReference type="Gene3D" id="3.90.1150.10">
    <property type="entry name" value="Aspartate Aminotransferase, domain 1"/>
    <property type="match status" value="1"/>
</dbReference>
<dbReference type="UniPathway" id="UPA00334">
    <property type="reaction ID" value="UER00455"/>
</dbReference>
<evidence type="ECO:0000256" key="1">
    <source>
        <dbReference type="ARBA" id="ARBA00022642"/>
    </source>
</evidence>
<dbReference type="SUPFAM" id="SSF53383">
    <property type="entry name" value="PLP-dependent transferases"/>
    <property type="match status" value="1"/>
</dbReference>
<feature type="binding site" evidence="4">
    <location>
        <position position="292"/>
    </location>
    <ligand>
        <name>pyridoxal 5'-phosphate</name>
        <dbReference type="ChEBI" id="CHEBI:597326"/>
    </ligand>
</feature>
<feature type="modified residue" description="N6-(pyridoxal phosphate)lysine" evidence="4">
    <location>
        <position position="236"/>
    </location>
</feature>
<dbReference type="GO" id="GO:0019805">
    <property type="term" value="P:quinolinate biosynthetic process"/>
    <property type="evidence" value="ECO:0007669"/>
    <property type="project" value="UniProtKB-UniRule"/>
</dbReference>
<dbReference type="GO" id="GO:0009435">
    <property type="term" value="P:NAD+ biosynthetic process"/>
    <property type="evidence" value="ECO:0007669"/>
    <property type="project" value="UniProtKB-UniRule"/>
</dbReference>
<comment type="similarity">
    <text evidence="4 6">Belongs to the kynureninase family.</text>
</comment>
<comment type="caution">
    <text evidence="7">The sequence shown here is derived from an EMBL/GenBank/DDBJ whole genome shotgun (WGS) entry which is preliminary data.</text>
</comment>
<evidence type="ECO:0000256" key="3">
    <source>
        <dbReference type="ARBA" id="ARBA00022898"/>
    </source>
</evidence>
<keyword evidence="3 4" id="KW-0663">Pyridoxal phosphate</keyword>
<reference evidence="7 8" key="1">
    <citation type="journal article" date="2014" name="BMC Genomics">
        <title>Comparison of environmental and isolate Sulfobacillus genomes reveals diverse carbon, sulfur, nitrogen, and hydrogen metabolisms.</title>
        <authorList>
            <person name="Justice N.B."/>
            <person name="Norman A."/>
            <person name="Brown C.T."/>
            <person name="Singh A."/>
            <person name="Thomas B.C."/>
            <person name="Banfield J.F."/>
        </authorList>
    </citation>
    <scope>NUCLEOTIDE SEQUENCE [LARGE SCALE GENOMIC DNA]</scope>
    <source>
        <strain evidence="7">AMDSBA4</strain>
    </source>
</reference>
<feature type="binding site" evidence="4">
    <location>
        <position position="101"/>
    </location>
    <ligand>
        <name>pyridoxal 5'-phosphate</name>
        <dbReference type="ChEBI" id="CHEBI:597326"/>
    </ligand>
</feature>
<dbReference type="Gene3D" id="3.40.640.10">
    <property type="entry name" value="Type I PLP-dependent aspartate aminotransferase-like (Major domain)"/>
    <property type="match status" value="1"/>
</dbReference>
<dbReference type="HAMAP" id="MF_01970">
    <property type="entry name" value="Kynureninase"/>
    <property type="match status" value="1"/>
</dbReference>
<dbReference type="InterPro" id="IPR015421">
    <property type="entry name" value="PyrdxlP-dep_Trfase_major"/>
</dbReference>
<dbReference type="NCBIfam" id="TIGR01814">
    <property type="entry name" value="kynureninase"/>
    <property type="match status" value="1"/>
</dbReference>
<feature type="binding site" evidence="4">
    <location>
        <position position="264"/>
    </location>
    <ligand>
        <name>pyridoxal 5'-phosphate</name>
        <dbReference type="ChEBI" id="CHEBI:597326"/>
    </ligand>
</feature>
<protein>
    <recommendedName>
        <fullName evidence="4 5">Kynureninase</fullName>
        <ecNumber evidence="4 5">3.7.1.3</ecNumber>
    </recommendedName>
    <alternativeName>
        <fullName evidence="4">L-kynurenine hydrolase</fullName>
    </alternativeName>
</protein>
<feature type="binding site" evidence="4">
    <location>
        <position position="213"/>
    </location>
    <ligand>
        <name>pyridoxal 5'-phosphate</name>
        <dbReference type="ChEBI" id="CHEBI:597326"/>
    </ligand>
</feature>
<dbReference type="UniPathway" id="UPA00253">
    <property type="reaction ID" value="UER00329"/>
</dbReference>
<comment type="catalytic activity">
    <reaction evidence="6">
        <text>3-hydroxy-L-kynurenine + H2O = 3-hydroxyanthranilate + L-alanine + H(+)</text>
        <dbReference type="Rhea" id="RHEA:25143"/>
        <dbReference type="ChEBI" id="CHEBI:15377"/>
        <dbReference type="ChEBI" id="CHEBI:15378"/>
        <dbReference type="ChEBI" id="CHEBI:36559"/>
        <dbReference type="ChEBI" id="CHEBI:57972"/>
        <dbReference type="ChEBI" id="CHEBI:58125"/>
        <dbReference type="EC" id="3.7.1.3"/>
    </reaction>
</comment>
<comment type="subunit">
    <text evidence="4 6">Homodimer.</text>
</comment>
<dbReference type="GO" id="GO:0005737">
    <property type="term" value="C:cytoplasm"/>
    <property type="evidence" value="ECO:0007669"/>
    <property type="project" value="UniProtKB-UniRule"/>
</dbReference>
<dbReference type="GO" id="GO:0030170">
    <property type="term" value="F:pyridoxal phosphate binding"/>
    <property type="evidence" value="ECO:0007669"/>
    <property type="project" value="UniProtKB-UniRule"/>
</dbReference>
<dbReference type="PIRSF" id="PIRSF038800">
    <property type="entry name" value="KYNU"/>
    <property type="match status" value="1"/>
</dbReference>
<dbReference type="GO" id="GO:0043420">
    <property type="term" value="P:anthranilate metabolic process"/>
    <property type="evidence" value="ECO:0007669"/>
    <property type="project" value="TreeGrafter"/>
</dbReference>
<evidence type="ECO:0000313" key="7">
    <source>
        <dbReference type="EMBL" id="PSR34162.1"/>
    </source>
</evidence>
<dbReference type="GO" id="GO:0097053">
    <property type="term" value="P:L-kynurenine catabolic process"/>
    <property type="evidence" value="ECO:0007669"/>
    <property type="project" value="UniProtKB-UniRule"/>
</dbReference>
<evidence type="ECO:0000256" key="6">
    <source>
        <dbReference type="PIRNR" id="PIRNR038800"/>
    </source>
</evidence>
<evidence type="ECO:0000256" key="5">
    <source>
        <dbReference type="NCBIfam" id="TIGR01814"/>
    </source>
</evidence>
<feature type="binding site" evidence="4">
    <location>
        <position position="102"/>
    </location>
    <ligand>
        <name>pyridoxal 5'-phosphate</name>
        <dbReference type="ChEBI" id="CHEBI:597326"/>
    </ligand>
</feature>
<comment type="function">
    <text evidence="4 6">Catalyzes the cleavage of L-kynurenine (L-Kyn) and L-3-hydroxykynurenine (L-3OHKyn) into anthranilic acid (AA) and 3-hydroxyanthranilic acid (3-OHAA), respectively.</text>
</comment>
<keyword evidence="1 4" id="KW-0662">Pyridine nucleotide biosynthesis</keyword>
<dbReference type="PANTHER" id="PTHR14084:SF0">
    <property type="entry name" value="KYNURENINASE"/>
    <property type="match status" value="1"/>
</dbReference>
<dbReference type="Proteomes" id="UP000242972">
    <property type="component" value="Unassembled WGS sequence"/>
</dbReference>
<dbReference type="AlphaFoldDB" id="A0A2T2XI74"/>
<evidence type="ECO:0000256" key="2">
    <source>
        <dbReference type="ARBA" id="ARBA00022801"/>
    </source>
</evidence>
<evidence type="ECO:0000313" key="8">
    <source>
        <dbReference type="Proteomes" id="UP000242972"/>
    </source>
</evidence>
<proteinExistence type="inferred from homology"/>
<comment type="cofactor">
    <cofactor evidence="4 6">
        <name>pyridoxal 5'-phosphate</name>
        <dbReference type="ChEBI" id="CHEBI:597326"/>
    </cofactor>
</comment>
<comment type="catalytic activity">
    <reaction evidence="4 6">
        <text>L-kynurenine + H2O = anthranilate + L-alanine + H(+)</text>
        <dbReference type="Rhea" id="RHEA:16813"/>
        <dbReference type="ChEBI" id="CHEBI:15377"/>
        <dbReference type="ChEBI" id="CHEBI:15378"/>
        <dbReference type="ChEBI" id="CHEBI:16567"/>
        <dbReference type="ChEBI" id="CHEBI:57959"/>
        <dbReference type="ChEBI" id="CHEBI:57972"/>
        <dbReference type="EC" id="3.7.1.3"/>
    </reaction>
</comment>
<gene>
    <name evidence="4 7" type="primary">kynU</name>
    <name evidence="7" type="ORF">C7B46_06330</name>
</gene>